<dbReference type="Gene3D" id="3.30.1370.50">
    <property type="entry name" value="R3H-like domain"/>
    <property type="match status" value="1"/>
</dbReference>
<dbReference type="RefSeq" id="XP_018192345.1">
    <property type="nucleotide sequence ID" value="XM_018333668.1"/>
</dbReference>
<keyword evidence="6" id="KW-0862">Zinc</keyword>
<comment type="similarity">
    <text evidence="2">Belongs to the NFX1 family.</text>
</comment>
<dbReference type="InterPro" id="IPR034078">
    <property type="entry name" value="NFX1_fam"/>
</dbReference>
<dbReference type="Pfam" id="PF01424">
    <property type="entry name" value="R3H"/>
    <property type="match status" value="1"/>
</dbReference>
<accession>A0A165JYK5</accession>
<sequence length="1273" mass="138715">MGDAKFEMTTTAAASQPTQAPPRPPRQRQRWRRPRRTAEPATQEAQAFSETPGQNAPVGVNPATSGMQQTALPSHQIPPSAPAAIRGPAAGSGEDTSARENNSSRKPRNTGNRARGKNKPKTGNREDASAGQRQPINSSRQFRGAGTRINPGRTFGGNLTVEPSAEPGNVFAELQADAPEFQPGQPVLQRAAKKDQKPRRPEAKATRGSGPVKTSGKRRPSRSTAEDIGTRTHEDIDNANYECPICTNEVARNSKVWSCKTCWTVFHLGCIKKWSRNDDSASAQRQQESGDLPAPRQWRCPGCNLPTEVLPSAYTCWCEKEVDPRSISGLPPHSCGQTCGKPRPLPKKCPHPCDLICHAGPCPPCSHMGPTLSCFCGKEIATRKCLDTNYESGWSCGQICGDLMPCGEHYCERPCHEGLCGACEVRVDARCYCGKVEKPIICCEKGDEKDCKETIFLGDGTTTVDGWTGLFDCEQMCERLFDCGKHKCEKPCHSQEEKPTHCPRSPDIVHLCPCGKTPLTEISEQPRRSCEDKIPNCNKKCLKMLACGHPCQQVCHSDPCLPCLLTVPIACRCGRVLSSTTCHQGTEEPPQCIRICKTALSCGRHECGERCCPGERKAVERQITKKKLRPLNAPPRPFENDFEAEHICTRICGRLLKCGTHTCPELCHKGPCGSCREAIFDEISCNCGRTVLHPPLPCGTKPPPCRFDCERPKLCGHPQVPHNCHGDEESCPRCPFLTEKQCLCGRRALKNQQCWLADVRCGEICGRKLKCGSHFCRKTCHRPGDCEDAGRPCLQACGKPKKTCGHSCEEPCHAPSTCKEDKPCIHKIMVTCDCQRLKQEMKCNASNRDEGNSQKELKCDDECGRLERNRQLALALRIDPEAHQDDHVPYSQDTLSMFQENAKWAPGPEREIRIFAADETQKRLRFKPMPAHQRAFVHSLTQDIGLDSESMDPEPHRHVIVFKTPRFVAAPMKTLSECLRVKPTTLNPSSDSGSRRKQEASQNINRQTPYNGFLMTAPRFGLTIEEISSDLGPLLVDPSGIELEISFLPSEEIALKARSPPALAELTVEANLKSIKSSLAKTVNSKSLAGSIQLCSLDTSLNVLRREADSAGGWSQVAAKAAAPRRAPVLPAVGSARNTFTVLGSRLADAKKKKAEAKAKRTTTEVVDDWEAAEAEEEEKEKTEKDHAEASDAEPTSDVPLLDSSNLSPIDASASPSASAFASTSATPPASEDVTVPVPAAATPAVAAAGPLDVASPADNKEEEGAAPSTPAA</sequence>
<dbReference type="GO" id="GO:0008270">
    <property type="term" value="F:zinc ion binding"/>
    <property type="evidence" value="ECO:0007669"/>
    <property type="project" value="UniProtKB-KW"/>
</dbReference>
<dbReference type="FunCoup" id="A0A165JYK5">
    <property type="interactions" value="984"/>
</dbReference>
<evidence type="ECO:0000256" key="8">
    <source>
        <dbReference type="ARBA" id="ARBA00023163"/>
    </source>
</evidence>
<feature type="compositionally biased region" description="Low complexity" evidence="10">
    <location>
        <begin position="1212"/>
        <end position="1249"/>
    </location>
</feature>
<keyword evidence="3" id="KW-0479">Metal-binding</keyword>
<keyword evidence="5" id="KW-0863">Zinc-finger</keyword>
<feature type="region of interest" description="Disordered" evidence="10">
    <location>
        <begin position="180"/>
        <end position="233"/>
    </location>
</feature>
<evidence type="ECO:0000256" key="5">
    <source>
        <dbReference type="ARBA" id="ARBA00022771"/>
    </source>
</evidence>
<feature type="compositionally biased region" description="Basic residues" evidence="10">
    <location>
        <begin position="25"/>
        <end position="35"/>
    </location>
</feature>
<feature type="compositionally biased region" description="Polar residues" evidence="10">
    <location>
        <begin position="44"/>
        <end position="54"/>
    </location>
</feature>
<dbReference type="GO" id="GO:0000981">
    <property type="term" value="F:DNA-binding transcription factor activity, RNA polymerase II-specific"/>
    <property type="evidence" value="ECO:0007669"/>
    <property type="project" value="TreeGrafter"/>
</dbReference>
<evidence type="ECO:0000256" key="7">
    <source>
        <dbReference type="ARBA" id="ARBA00023015"/>
    </source>
</evidence>
<dbReference type="CDD" id="cd06008">
    <property type="entry name" value="NF-X1-zinc-finger"/>
    <property type="match status" value="6"/>
</dbReference>
<evidence type="ECO:0000256" key="10">
    <source>
        <dbReference type="SAM" id="MobiDB-lite"/>
    </source>
</evidence>
<feature type="domain" description="R3H" evidence="11">
    <location>
        <begin position="902"/>
        <end position="965"/>
    </location>
</feature>
<dbReference type="SMART" id="SM00393">
    <property type="entry name" value="R3H"/>
    <property type="match status" value="1"/>
</dbReference>
<feature type="compositionally biased region" description="Basic and acidic residues" evidence="10">
    <location>
        <begin position="192"/>
        <end position="205"/>
    </location>
</feature>
<dbReference type="GO" id="GO:0005634">
    <property type="term" value="C:nucleus"/>
    <property type="evidence" value="ECO:0007669"/>
    <property type="project" value="UniProtKB-SubCell"/>
</dbReference>
<name>A0A165JYK5_XYLHT</name>
<feature type="compositionally biased region" description="Basic and acidic residues" evidence="10">
    <location>
        <begin position="1180"/>
        <end position="1190"/>
    </location>
</feature>
<organism evidence="12 13">
    <name type="scientific">Xylona heveae (strain CBS 132557 / TC161)</name>
    <dbReference type="NCBI Taxonomy" id="1328760"/>
    <lineage>
        <taxon>Eukaryota</taxon>
        <taxon>Fungi</taxon>
        <taxon>Dikarya</taxon>
        <taxon>Ascomycota</taxon>
        <taxon>Pezizomycotina</taxon>
        <taxon>Xylonomycetes</taxon>
        <taxon>Xylonales</taxon>
        <taxon>Xylonaceae</taxon>
        <taxon>Xylona</taxon>
    </lineage>
</organism>
<keyword evidence="9" id="KW-0539">Nucleus</keyword>
<dbReference type="Proteomes" id="UP000076632">
    <property type="component" value="Unassembled WGS sequence"/>
</dbReference>
<dbReference type="PROSITE" id="PS51061">
    <property type="entry name" value="R3H"/>
    <property type="match status" value="1"/>
</dbReference>
<dbReference type="GO" id="GO:0000977">
    <property type="term" value="F:RNA polymerase II transcription regulatory region sequence-specific DNA binding"/>
    <property type="evidence" value="ECO:0007669"/>
    <property type="project" value="TreeGrafter"/>
</dbReference>
<dbReference type="AlphaFoldDB" id="A0A165JYK5"/>
<evidence type="ECO:0000313" key="12">
    <source>
        <dbReference type="EMBL" id="KZF26790.1"/>
    </source>
</evidence>
<keyword evidence="7" id="KW-0805">Transcription regulation</keyword>
<dbReference type="OMA" id="HICEERC"/>
<dbReference type="SUPFAM" id="SSF82708">
    <property type="entry name" value="R3H domain"/>
    <property type="match status" value="1"/>
</dbReference>
<feature type="compositionally biased region" description="Polar residues" evidence="10">
    <location>
        <begin position="131"/>
        <end position="141"/>
    </location>
</feature>
<comment type="subcellular location">
    <subcellularLocation>
        <location evidence="1">Nucleus</location>
    </subcellularLocation>
</comment>
<evidence type="ECO:0000256" key="9">
    <source>
        <dbReference type="ARBA" id="ARBA00023242"/>
    </source>
</evidence>
<dbReference type="InParanoid" id="A0A165JYK5"/>
<dbReference type="PANTHER" id="PTHR12360">
    <property type="entry name" value="NUCLEAR TRANSCRIPTION FACTOR, X-BOX BINDING 1 NFX1"/>
    <property type="match status" value="1"/>
</dbReference>
<dbReference type="OrthoDB" id="6512771at2759"/>
<feature type="region of interest" description="Disordered" evidence="10">
    <location>
        <begin position="1"/>
        <end position="165"/>
    </location>
</feature>
<dbReference type="SMART" id="SM00438">
    <property type="entry name" value="ZnF_NFX"/>
    <property type="match status" value="8"/>
</dbReference>
<gene>
    <name evidence="12" type="ORF">L228DRAFT_252154</name>
</gene>
<keyword evidence="13" id="KW-1185">Reference proteome</keyword>
<evidence type="ECO:0000313" key="13">
    <source>
        <dbReference type="Proteomes" id="UP000076632"/>
    </source>
</evidence>
<feature type="region of interest" description="Disordered" evidence="10">
    <location>
        <begin position="980"/>
        <end position="1008"/>
    </location>
</feature>
<keyword evidence="4" id="KW-0677">Repeat</keyword>
<keyword evidence="8" id="KW-0804">Transcription</keyword>
<feature type="compositionally biased region" description="Basic and acidic residues" evidence="10">
    <location>
        <begin position="224"/>
        <end position="233"/>
    </location>
</feature>
<dbReference type="STRING" id="1328760.A0A165JYK5"/>
<dbReference type="PANTHER" id="PTHR12360:SF12">
    <property type="entry name" value="TRANSCRIPTIONAL REPRESSOR NF-X1"/>
    <property type="match status" value="1"/>
</dbReference>
<evidence type="ECO:0000256" key="4">
    <source>
        <dbReference type="ARBA" id="ARBA00022737"/>
    </source>
</evidence>
<dbReference type="GeneID" id="28898805"/>
<reference evidence="12 13" key="1">
    <citation type="journal article" date="2016" name="Fungal Biol.">
        <title>The genome of Xylona heveae provides a window into fungal endophytism.</title>
        <authorList>
            <person name="Gazis R."/>
            <person name="Kuo A."/>
            <person name="Riley R."/>
            <person name="LaButti K."/>
            <person name="Lipzen A."/>
            <person name="Lin J."/>
            <person name="Amirebrahimi M."/>
            <person name="Hesse C.N."/>
            <person name="Spatafora J.W."/>
            <person name="Henrissat B."/>
            <person name="Hainaut M."/>
            <person name="Grigoriev I.V."/>
            <person name="Hibbett D.S."/>
        </authorList>
    </citation>
    <scope>NUCLEOTIDE SEQUENCE [LARGE SCALE GENOMIC DNA]</scope>
    <source>
        <strain evidence="12 13">TC161</strain>
    </source>
</reference>
<dbReference type="InterPro" id="IPR036867">
    <property type="entry name" value="R3H_dom_sf"/>
</dbReference>
<dbReference type="CDD" id="cd16492">
    <property type="entry name" value="RING-CH-C4HC3_NFX1-like"/>
    <property type="match status" value="1"/>
</dbReference>
<dbReference type="FunFam" id="3.30.1370.50:FF:000006">
    <property type="entry name" value="NF-X1 finger transcription factor"/>
    <property type="match status" value="1"/>
</dbReference>
<evidence type="ECO:0000256" key="1">
    <source>
        <dbReference type="ARBA" id="ARBA00004123"/>
    </source>
</evidence>
<dbReference type="InterPro" id="IPR000967">
    <property type="entry name" value="Znf_NFX1"/>
</dbReference>
<evidence type="ECO:0000256" key="2">
    <source>
        <dbReference type="ARBA" id="ARBA00007269"/>
    </source>
</evidence>
<feature type="compositionally biased region" description="Low complexity" evidence="10">
    <location>
        <begin position="9"/>
        <end position="18"/>
    </location>
</feature>
<feature type="region of interest" description="Disordered" evidence="10">
    <location>
        <begin position="1151"/>
        <end position="1273"/>
    </location>
</feature>
<feature type="compositionally biased region" description="Polar residues" evidence="10">
    <location>
        <begin position="62"/>
        <end position="73"/>
    </location>
</feature>
<dbReference type="InterPro" id="IPR001374">
    <property type="entry name" value="R3H_dom"/>
</dbReference>
<evidence type="ECO:0000256" key="6">
    <source>
        <dbReference type="ARBA" id="ARBA00022833"/>
    </source>
</evidence>
<evidence type="ECO:0000256" key="3">
    <source>
        <dbReference type="ARBA" id="ARBA00022723"/>
    </source>
</evidence>
<dbReference type="EMBL" id="KV407454">
    <property type="protein sequence ID" value="KZF26790.1"/>
    <property type="molecule type" value="Genomic_DNA"/>
</dbReference>
<dbReference type="SUPFAM" id="SSF57850">
    <property type="entry name" value="RING/U-box"/>
    <property type="match status" value="1"/>
</dbReference>
<protein>
    <recommendedName>
        <fullName evidence="11">R3H domain-containing protein</fullName>
    </recommendedName>
</protein>
<dbReference type="GO" id="GO:0000122">
    <property type="term" value="P:negative regulation of transcription by RNA polymerase II"/>
    <property type="evidence" value="ECO:0007669"/>
    <property type="project" value="TreeGrafter"/>
</dbReference>
<proteinExistence type="inferred from homology"/>
<feature type="compositionally biased region" description="Acidic residues" evidence="10">
    <location>
        <begin position="1166"/>
        <end position="1179"/>
    </location>
</feature>
<evidence type="ECO:0000259" key="11">
    <source>
        <dbReference type="PROSITE" id="PS51061"/>
    </source>
</evidence>
<dbReference type="Pfam" id="PF01422">
    <property type="entry name" value="zf-NF-X1"/>
    <property type="match status" value="8"/>
</dbReference>